<dbReference type="InterPro" id="IPR036060">
    <property type="entry name" value="Znf_C2H2C_sf"/>
</dbReference>
<comment type="subcellular location">
    <subcellularLocation>
        <location evidence="1">Nucleus</location>
    </subcellularLocation>
</comment>
<reference evidence="12 13" key="1">
    <citation type="submission" date="2019-03" db="EMBL/GenBank/DDBJ databases">
        <title>First draft genome of Liparis tanakae, snailfish: a comprehensive survey of snailfish specific genes.</title>
        <authorList>
            <person name="Kim W."/>
            <person name="Song I."/>
            <person name="Jeong J.-H."/>
            <person name="Kim D."/>
            <person name="Kim S."/>
            <person name="Ryu S."/>
            <person name="Song J.Y."/>
            <person name="Lee S.K."/>
        </authorList>
    </citation>
    <scope>NUCLEOTIDE SEQUENCE [LARGE SCALE GENOMIC DNA]</scope>
    <source>
        <tissue evidence="12">Muscle</tissue>
    </source>
</reference>
<keyword evidence="8" id="KW-0804">Transcription</keyword>
<dbReference type="Gene3D" id="4.10.320.30">
    <property type="match status" value="1"/>
</dbReference>
<evidence type="ECO:0000256" key="5">
    <source>
        <dbReference type="ARBA" id="ARBA00022771"/>
    </source>
</evidence>
<dbReference type="Pfam" id="PF01530">
    <property type="entry name" value="zf-C2HC"/>
    <property type="match status" value="1"/>
</dbReference>
<feature type="compositionally biased region" description="Polar residues" evidence="11">
    <location>
        <begin position="1"/>
        <end position="20"/>
    </location>
</feature>
<dbReference type="EMBL" id="SRLO01016481">
    <property type="protein sequence ID" value="TNN24082.1"/>
    <property type="molecule type" value="Genomic_DNA"/>
</dbReference>
<accession>A0A4Z2E6W5</accession>
<keyword evidence="9" id="KW-0539">Nucleus</keyword>
<keyword evidence="13" id="KW-1185">Reference proteome</keyword>
<keyword evidence="6" id="KW-0862">Zinc</keyword>
<feature type="region of interest" description="Disordered" evidence="11">
    <location>
        <begin position="1"/>
        <end position="48"/>
    </location>
</feature>
<dbReference type="GO" id="GO:0000978">
    <property type="term" value="F:RNA polymerase II cis-regulatory region sequence-specific DNA binding"/>
    <property type="evidence" value="ECO:0007669"/>
    <property type="project" value="TreeGrafter"/>
</dbReference>
<organism evidence="12 13">
    <name type="scientific">Liparis tanakae</name>
    <name type="common">Tanaka's snailfish</name>
    <dbReference type="NCBI Taxonomy" id="230148"/>
    <lineage>
        <taxon>Eukaryota</taxon>
        <taxon>Metazoa</taxon>
        <taxon>Chordata</taxon>
        <taxon>Craniata</taxon>
        <taxon>Vertebrata</taxon>
        <taxon>Euteleostomi</taxon>
        <taxon>Actinopterygii</taxon>
        <taxon>Neopterygii</taxon>
        <taxon>Teleostei</taxon>
        <taxon>Neoteleostei</taxon>
        <taxon>Acanthomorphata</taxon>
        <taxon>Eupercaria</taxon>
        <taxon>Perciformes</taxon>
        <taxon>Cottioidei</taxon>
        <taxon>Cottales</taxon>
        <taxon>Liparidae</taxon>
        <taxon>Liparis</taxon>
    </lineage>
</organism>
<dbReference type="SUPFAM" id="SSF103637">
    <property type="entry name" value="CCHHC domain"/>
    <property type="match status" value="1"/>
</dbReference>
<dbReference type="Proteomes" id="UP000314294">
    <property type="component" value="Unassembled WGS sequence"/>
</dbReference>
<evidence type="ECO:0000256" key="10">
    <source>
        <dbReference type="PROSITE-ProRule" id="PRU01143"/>
    </source>
</evidence>
<dbReference type="AlphaFoldDB" id="A0A4Z2E6W5"/>
<evidence type="ECO:0000256" key="11">
    <source>
        <dbReference type="SAM" id="MobiDB-lite"/>
    </source>
</evidence>
<dbReference type="GO" id="GO:0008270">
    <property type="term" value="F:zinc ion binding"/>
    <property type="evidence" value="ECO:0007669"/>
    <property type="project" value="UniProtKB-KW"/>
</dbReference>
<dbReference type="PANTHER" id="PTHR10816:SF15">
    <property type="entry name" value="MYELIN TRANSCRIPTION FACTOR 1-LIKE PROTEIN"/>
    <property type="match status" value="1"/>
</dbReference>
<dbReference type="GO" id="GO:0007399">
    <property type="term" value="P:nervous system development"/>
    <property type="evidence" value="ECO:0007669"/>
    <property type="project" value="UniProtKB-KW"/>
</dbReference>
<keyword evidence="7" id="KW-0805">Transcription regulation</keyword>
<feature type="compositionally biased region" description="Basic and acidic residues" evidence="11">
    <location>
        <begin position="207"/>
        <end position="219"/>
    </location>
</feature>
<keyword evidence="4" id="KW-0677">Repeat</keyword>
<protein>
    <submittedName>
        <fullName evidence="12">Myelin transcription factor 1</fullName>
    </submittedName>
</protein>
<feature type="region of interest" description="Disordered" evidence="11">
    <location>
        <begin position="190"/>
        <end position="219"/>
    </location>
</feature>
<evidence type="ECO:0000313" key="12">
    <source>
        <dbReference type="EMBL" id="TNN24082.1"/>
    </source>
</evidence>
<evidence type="ECO:0000256" key="2">
    <source>
        <dbReference type="ARBA" id="ARBA00010194"/>
    </source>
</evidence>
<sequence>MAVDTSRATTPPTEGKTCTETTRRRLAVRGAAHGSDESAGPGRREGWGRGSRLVRFLQSFVETLEGKMAASLWPRLWPRLRPRLRARLRPASLPEDSAAVSCCVDEQDELSEPQRHAQRREPLQCSDRPLGGRMCPTPGCDGSGHITGNYASHRRRAGLLQPVSAQTGRSAAACVCADGLCDRSSRFLPSSLSGCPRAKKGGVKLTPTKDDKEDSELLR</sequence>
<evidence type="ECO:0000256" key="3">
    <source>
        <dbReference type="ARBA" id="ARBA00022723"/>
    </source>
</evidence>
<dbReference type="GO" id="GO:0000981">
    <property type="term" value="F:DNA-binding transcription factor activity, RNA polymerase II-specific"/>
    <property type="evidence" value="ECO:0007669"/>
    <property type="project" value="TreeGrafter"/>
</dbReference>
<comment type="similarity">
    <text evidence="2">Belongs to the MYT1 family.</text>
</comment>
<evidence type="ECO:0000256" key="8">
    <source>
        <dbReference type="ARBA" id="ARBA00023163"/>
    </source>
</evidence>
<proteinExistence type="inferred from homology"/>
<comment type="caution">
    <text evidence="12">The sequence shown here is derived from an EMBL/GenBank/DDBJ whole genome shotgun (WGS) entry which is preliminary data.</text>
</comment>
<dbReference type="PROSITE" id="PS51802">
    <property type="entry name" value="ZF_CCHHC"/>
    <property type="match status" value="1"/>
</dbReference>
<dbReference type="GO" id="GO:0005634">
    <property type="term" value="C:nucleus"/>
    <property type="evidence" value="ECO:0007669"/>
    <property type="project" value="UniProtKB-SubCell"/>
</dbReference>
<keyword evidence="3" id="KW-0479">Metal-binding</keyword>
<evidence type="ECO:0000256" key="1">
    <source>
        <dbReference type="ARBA" id="ARBA00004123"/>
    </source>
</evidence>
<evidence type="ECO:0000256" key="9">
    <source>
        <dbReference type="ARBA" id="ARBA00023242"/>
    </source>
</evidence>
<evidence type="ECO:0000256" key="7">
    <source>
        <dbReference type="ARBA" id="ARBA00023015"/>
    </source>
</evidence>
<dbReference type="OrthoDB" id="10069059at2759"/>
<gene>
    <name evidence="12" type="primary">MYT1_0</name>
    <name evidence="12" type="ORF">EYF80_065795</name>
</gene>
<name>A0A4Z2E6W5_9TELE</name>
<dbReference type="InterPro" id="IPR002515">
    <property type="entry name" value="Znf_C2H2C"/>
</dbReference>
<evidence type="ECO:0000313" key="13">
    <source>
        <dbReference type="Proteomes" id="UP000314294"/>
    </source>
</evidence>
<keyword evidence="5 10" id="KW-0863">Zinc-finger</keyword>
<dbReference type="PANTHER" id="PTHR10816">
    <property type="entry name" value="MYELIN TRANSCRIPTION FACTOR 1-RELATED"/>
    <property type="match status" value="1"/>
</dbReference>
<evidence type="ECO:0000256" key="4">
    <source>
        <dbReference type="ARBA" id="ARBA00022737"/>
    </source>
</evidence>
<evidence type="ECO:0000256" key="6">
    <source>
        <dbReference type="ARBA" id="ARBA00022833"/>
    </source>
</evidence>